<feature type="region of interest" description="Disordered" evidence="1">
    <location>
        <begin position="28"/>
        <end position="51"/>
    </location>
</feature>
<proteinExistence type="predicted"/>
<reference evidence="2" key="1">
    <citation type="journal article" date="2021" name="Genome Biol. Evol.">
        <title>A High-Quality Reference Genome for a Parasitic Bivalve with Doubly Uniparental Inheritance (Bivalvia: Unionida).</title>
        <authorList>
            <person name="Smith C.H."/>
        </authorList>
    </citation>
    <scope>NUCLEOTIDE SEQUENCE</scope>
    <source>
        <strain evidence="2">CHS0354</strain>
    </source>
</reference>
<keyword evidence="3" id="KW-1185">Reference proteome</keyword>
<reference evidence="2" key="3">
    <citation type="submission" date="2023-05" db="EMBL/GenBank/DDBJ databases">
        <authorList>
            <person name="Smith C.H."/>
        </authorList>
    </citation>
    <scope>NUCLEOTIDE SEQUENCE</scope>
    <source>
        <strain evidence="2">CHS0354</strain>
        <tissue evidence="2">Mantle</tissue>
    </source>
</reference>
<feature type="non-terminal residue" evidence="2">
    <location>
        <position position="51"/>
    </location>
</feature>
<evidence type="ECO:0000313" key="2">
    <source>
        <dbReference type="EMBL" id="KAK3601060.1"/>
    </source>
</evidence>
<evidence type="ECO:0000313" key="3">
    <source>
        <dbReference type="Proteomes" id="UP001195483"/>
    </source>
</evidence>
<organism evidence="2 3">
    <name type="scientific">Potamilus streckersoni</name>
    <dbReference type="NCBI Taxonomy" id="2493646"/>
    <lineage>
        <taxon>Eukaryota</taxon>
        <taxon>Metazoa</taxon>
        <taxon>Spiralia</taxon>
        <taxon>Lophotrochozoa</taxon>
        <taxon>Mollusca</taxon>
        <taxon>Bivalvia</taxon>
        <taxon>Autobranchia</taxon>
        <taxon>Heteroconchia</taxon>
        <taxon>Palaeoheterodonta</taxon>
        <taxon>Unionida</taxon>
        <taxon>Unionoidea</taxon>
        <taxon>Unionidae</taxon>
        <taxon>Ambleminae</taxon>
        <taxon>Lampsilini</taxon>
        <taxon>Potamilus</taxon>
    </lineage>
</organism>
<comment type="caution">
    <text evidence="2">The sequence shown here is derived from an EMBL/GenBank/DDBJ whole genome shotgun (WGS) entry which is preliminary data.</text>
</comment>
<gene>
    <name evidence="2" type="ORF">CHS0354_029286</name>
</gene>
<dbReference type="Proteomes" id="UP001195483">
    <property type="component" value="Unassembled WGS sequence"/>
</dbReference>
<dbReference type="EMBL" id="JAEAOA010001756">
    <property type="protein sequence ID" value="KAK3601060.1"/>
    <property type="molecule type" value="Genomic_DNA"/>
</dbReference>
<protein>
    <submittedName>
        <fullName evidence="2">Uncharacterized protein</fullName>
    </submittedName>
</protein>
<name>A0AAE0T0L4_9BIVA</name>
<reference evidence="2" key="2">
    <citation type="journal article" date="2021" name="Genome Biol. Evol.">
        <title>Developing a high-quality reference genome for a parasitic bivalve with doubly uniparental inheritance (Bivalvia: Unionida).</title>
        <authorList>
            <person name="Smith C.H."/>
        </authorList>
    </citation>
    <scope>NUCLEOTIDE SEQUENCE</scope>
    <source>
        <strain evidence="2">CHS0354</strain>
        <tissue evidence="2">Mantle</tissue>
    </source>
</reference>
<evidence type="ECO:0000256" key="1">
    <source>
        <dbReference type="SAM" id="MobiDB-lite"/>
    </source>
</evidence>
<accession>A0AAE0T0L4</accession>
<dbReference type="AlphaFoldDB" id="A0AAE0T0L4"/>
<sequence length="51" mass="5396">MVKCEVVAAAKHGILAEIETLVEATGAAPRSAGENWRTETDGNKDMALVQL</sequence>